<dbReference type="InterPro" id="IPR036866">
    <property type="entry name" value="RibonucZ/Hydroxyglut_hydro"/>
</dbReference>
<sequence>MKRRKFLKGAGLVGLGGAAATTMGVTAARSQNSYYDGPVSDHFDGVRFFNPDGHEPKGFVDLVKWQLGGGRKKWPSSYPSPFNDTPPKRVEGDDMRVSFVGHATVLVQTAGLNILTDPVWSKRASPFQWAGPARVNPPGIDFDNLPPIDAVLLSHNHYDHLDLITLSKLKAAFDPLIVTPLGNDAILKGHDPAFKIAIGDWGDTISLANNAEVSFEPAHHWSARGIADRRNALWAAFVVNTPGGLIYHVGDTGFHDGINYRAMKEKYGGFRLSILPFGAYEPRGFMQHQHQNPDEAVLGHMLCDSAYTLGHHWGTFQLTNESIEDQLSDLAAAREKHGVAEDAFRALQPGEVWEIPKKKTVST</sequence>
<dbReference type="SUPFAM" id="SSF56281">
    <property type="entry name" value="Metallo-hydrolase/oxidoreductase"/>
    <property type="match status" value="1"/>
</dbReference>
<dbReference type="PANTHER" id="PTHR15032">
    <property type="entry name" value="N-ACYL-PHOSPHATIDYLETHANOLAMINE-HYDROLYZING PHOSPHOLIPASE D"/>
    <property type="match status" value="1"/>
</dbReference>
<dbReference type="PANTHER" id="PTHR15032:SF4">
    <property type="entry name" value="N-ACYL-PHOSPHATIDYLETHANOLAMINE-HYDROLYZING PHOSPHOLIPASE D"/>
    <property type="match status" value="1"/>
</dbReference>
<comment type="caution">
    <text evidence="3">The sequence shown here is derived from an EMBL/GenBank/DDBJ whole genome shotgun (WGS) entry which is preliminary data.</text>
</comment>
<feature type="domain" description="Metallo-beta-lactamase" evidence="2">
    <location>
        <begin position="113"/>
        <end position="313"/>
    </location>
</feature>
<evidence type="ECO:0000313" key="4">
    <source>
        <dbReference type="Proteomes" id="UP001597101"/>
    </source>
</evidence>
<feature type="signal peptide" evidence="1">
    <location>
        <begin position="1"/>
        <end position="27"/>
    </location>
</feature>
<keyword evidence="4" id="KW-1185">Reference proteome</keyword>
<gene>
    <name evidence="3" type="ORF">ACFQ14_01295</name>
</gene>
<dbReference type="RefSeq" id="WP_377210887.1">
    <property type="nucleotide sequence ID" value="NZ_JBHTJV010000002.1"/>
</dbReference>
<feature type="chain" id="PRO_5047069169" evidence="1">
    <location>
        <begin position="28"/>
        <end position="363"/>
    </location>
</feature>
<protein>
    <submittedName>
        <fullName evidence="3">MBL fold metallo-hydrolase</fullName>
    </submittedName>
</protein>
<dbReference type="PROSITE" id="PS51318">
    <property type="entry name" value="TAT"/>
    <property type="match status" value="1"/>
</dbReference>
<organism evidence="3 4">
    <name type="scientific">Pseudahrensia aquimaris</name>
    <dbReference type="NCBI Taxonomy" id="744461"/>
    <lineage>
        <taxon>Bacteria</taxon>
        <taxon>Pseudomonadati</taxon>
        <taxon>Pseudomonadota</taxon>
        <taxon>Alphaproteobacteria</taxon>
        <taxon>Hyphomicrobiales</taxon>
        <taxon>Ahrensiaceae</taxon>
        <taxon>Pseudahrensia</taxon>
    </lineage>
</organism>
<keyword evidence="1" id="KW-0732">Signal</keyword>
<proteinExistence type="predicted"/>
<evidence type="ECO:0000256" key="1">
    <source>
        <dbReference type="SAM" id="SignalP"/>
    </source>
</evidence>
<evidence type="ECO:0000259" key="2">
    <source>
        <dbReference type="Pfam" id="PF12706"/>
    </source>
</evidence>
<reference evidence="4" key="1">
    <citation type="journal article" date="2019" name="Int. J. Syst. Evol. Microbiol.">
        <title>The Global Catalogue of Microorganisms (GCM) 10K type strain sequencing project: providing services to taxonomists for standard genome sequencing and annotation.</title>
        <authorList>
            <consortium name="The Broad Institute Genomics Platform"/>
            <consortium name="The Broad Institute Genome Sequencing Center for Infectious Disease"/>
            <person name="Wu L."/>
            <person name="Ma J."/>
        </authorList>
    </citation>
    <scope>NUCLEOTIDE SEQUENCE [LARGE SCALE GENOMIC DNA]</scope>
    <source>
        <strain evidence="4">CCUG 60023</strain>
    </source>
</reference>
<dbReference type="Pfam" id="PF12706">
    <property type="entry name" value="Lactamase_B_2"/>
    <property type="match status" value="1"/>
</dbReference>
<accession>A0ABW3F996</accession>
<dbReference type="EMBL" id="JBHTJV010000002">
    <property type="protein sequence ID" value="MFD0915036.1"/>
    <property type="molecule type" value="Genomic_DNA"/>
</dbReference>
<dbReference type="InterPro" id="IPR001279">
    <property type="entry name" value="Metallo-B-lactamas"/>
</dbReference>
<dbReference type="Proteomes" id="UP001597101">
    <property type="component" value="Unassembled WGS sequence"/>
</dbReference>
<name>A0ABW3F996_9HYPH</name>
<evidence type="ECO:0000313" key="3">
    <source>
        <dbReference type="EMBL" id="MFD0915036.1"/>
    </source>
</evidence>
<dbReference type="InterPro" id="IPR006311">
    <property type="entry name" value="TAT_signal"/>
</dbReference>
<dbReference type="Gene3D" id="3.60.15.10">
    <property type="entry name" value="Ribonuclease Z/Hydroxyacylglutathione hydrolase-like"/>
    <property type="match status" value="1"/>
</dbReference>